<dbReference type="PANTHER" id="PTHR32010:SF23">
    <property type="entry name" value="IG-LIKE DOMAIN-CONTAINING PROTEIN"/>
    <property type="match status" value="1"/>
</dbReference>
<accession>A0A2I4ERA5</accession>
<evidence type="ECO:0000313" key="3">
    <source>
        <dbReference type="RefSeq" id="XP_018821931.2"/>
    </source>
</evidence>
<name>A0A2I4ERA5_JUGRE</name>
<keyword evidence="2" id="KW-1185">Reference proteome</keyword>
<sequence>MSEILEQLGHIDLPNVKCTKKYRSDEAMHFPGHDGPSCSLNENPATINSVVDIVATISNKKKKKKKKRKKGKSTKSSTDITLDGTGLRKCDLDTEVGSFQLSREGMNNPSSKYDADLKKDPPSAGVSLQLPPCTSEFCENQNAHNGKKLPQCSKIRNSNLTDNYLPDAMQNHNDCESNNRCEGSKISRQEPEELSNNCFSEHLENQSPRHLSRCNTYEIMNSMSCKAKNCIGDNHGDTNICELCHSAWNVHGITPCNDFKSNNLTSQCDVVPKTNSHFPIQVGRGNSCLVQQKNQNNAKGAQPNWKRRSSFCYVERDVCLLEKNLWVKHNSFSSRGLLPRPLISPPGYKKSAHGIKMMVNKESLMHANMPPLVESPQWASQQKLNRVFYKHVSQLSQPSTMEIDCGKSKSYNSFNHENNYSIKEGLGSYGGNFFRLHDKSVLFQKESSQVCYELYQYKNGNSAQRASYNSQYTAGYGSYYLNSSPAFSPLIRRNAPPSTDLIMPGQCELNGFQPHNCMKAPRMEGVSSRSFRAPIDRKMCPNLKFHNGPKHSPSVKKWIPVGTKTSKLLKQTSSAGESCIAENSSAKVDSQEVVTVSAKDHQKNYKKPNFNPKFLIGSHISAEAFKAAYQMQLESEVIHLVMGYPLAEFERLVHSAAPVITSSFVYEKCAICTDNQLSHCFLCKHQIPNVSLRAVWNWYEKPGNYGLEVKAEDSRNLKGLDIDSMSFHAHFVPFLSAVQLFGFPRPPKHSVKNREHANLEMQGKGELESHSSFPATSFVRQYPEDFEVQGNEEDGIEPVANCDSVEEPVSSLKFSLCNESDSLSLDCLPTFLDTELLFEFFESEQPQNRKPLYDKIVELIGTGSSNNQIYGDPSKLELMKLHELHPASWFSVAWYPIYRIPEGNFRASFLTFHSLGHLVHKLLWSDSLNKDVFCIVSPVLGLQSYNAQGECWFNRKIPVETSLKESTPFNGSEILKERLKKLEENALLFSRGCVYKNNVMSFNRQPDYEFFLSRKS</sequence>
<evidence type="ECO:0000313" key="4">
    <source>
        <dbReference type="RefSeq" id="XP_035540007.1"/>
    </source>
</evidence>
<dbReference type="AlphaFoldDB" id="A0A2I4ERA5"/>
<protein>
    <submittedName>
        <fullName evidence="3 4">Uncharacterized protein LOC108991958 isoform X1</fullName>
    </submittedName>
</protein>
<dbReference type="STRING" id="51240.A0A2I4ERA5"/>
<dbReference type="PANTHER" id="PTHR32010">
    <property type="entry name" value="PHOTOSYSTEM II STABILITY/ASSEMBLY FACTOR HCF136, CHLOROPLASTIC"/>
    <property type="match status" value="1"/>
</dbReference>
<dbReference type="KEGG" id="jre:108991958"/>
<dbReference type="Pfam" id="PF05623">
    <property type="entry name" value="DUF789"/>
    <property type="match status" value="1"/>
</dbReference>
<dbReference type="OrthoDB" id="1920576at2759"/>
<dbReference type="GeneID" id="108991958"/>
<dbReference type="RefSeq" id="XP_018821931.2">
    <property type="nucleotide sequence ID" value="XM_018966386.2"/>
</dbReference>
<dbReference type="RefSeq" id="XP_035540007.1">
    <property type="nucleotide sequence ID" value="XM_035684114.1"/>
</dbReference>
<proteinExistence type="predicted"/>
<feature type="compositionally biased region" description="Basic residues" evidence="1">
    <location>
        <begin position="59"/>
        <end position="73"/>
    </location>
</feature>
<dbReference type="Proteomes" id="UP000235220">
    <property type="component" value="Chromosome 1"/>
</dbReference>
<dbReference type="InterPro" id="IPR008507">
    <property type="entry name" value="DUF789"/>
</dbReference>
<gene>
    <name evidence="3 4" type="primary">LOC108991958</name>
</gene>
<dbReference type="Gramene" id="Jr01_19970_p1">
    <property type="protein sequence ID" value="cds.Jr01_19970_p1"/>
    <property type="gene ID" value="Jr01_19970"/>
</dbReference>
<feature type="region of interest" description="Disordered" evidence="1">
    <location>
        <begin position="59"/>
        <end position="80"/>
    </location>
</feature>
<evidence type="ECO:0000256" key="1">
    <source>
        <dbReference type="SAM" id="MobiDB-lite"/>
    </source>
</evidence>
<organism evidence="2 3">
    <name type="scientific">Juglans regia</name>
    <name type="common">English walnut</name>
    <dbReference type="NCBI Taxonomy" id="51240"/>
    <lineage>
        <taxon>Eukaryota</taxon>
        <taxon>Viridiplantae</taxon>
        <taxon>Streptophyta</taxon>
        <taxon>Embryophyta</taxon>
        <taxon>Tracheophyta</taxon>
        <taxon>Spermatophyta</taxon>
        <taxon>Magnoliopsida</taxon>
        <taxon>eudicotyledons</taxon>
        <taxon>Gunneridae</taxon>
        <taxon>Pentapetalae</taxon>
        <taxon>rosids</taxon>
        <taxon>fabids</taxon>
        <taxon>Fagales</taxon>
        <taxon>Juglandaceae</taxon>
        <taxon>Juglans</taxon>
    </lineage>
</organism>
<evidence type="ECO:0000313" key="2">
    <source>
        <dbReference type="Proteomes" id="UP000235220"/>
    </source>
</evidence>
<reference evidence="3 4" key="1">
    <citation type="submission" date="2025-04" db="UniProtKB">
        <authorList>
            <consortium name="RefSeq"/>
        </authorList>
    </citation>
    <scope>IDENTIFICATION</scope>
    <source>
        <tissue evidence="3 4">Leaves</tissue>
    </source>
</reference>